<gene>
    <name evidence="2" type="ORF">CI238_08143</name>
</gene>
<evidence type="ECO:0000313" key="2">
    <source>
        <dbReference type="EMBL" id="KZL85233.1"/>
    </source>
</evidence>
<dbReference type="InterPro" id="IPR003959">
    <property type="entry name" value="ATPase_AAA_core"/>
</dbReference>
<dbReference type="InterPro" id="IPR027417">
    <property type="entry name" value="P-loop_NTPase"/>
</dbReference>
<dbReference type="Proteomes" id="UP000076584">
    <property type="component" value="Unassembled WGS sequence"/>
</dbReference>
<reference evidence="2 3" key="1">
    <citation type="submission" date="2015-06" db="EMBL/GenBank/DDBJ databases">
        <title>Survival trade-offs in plant roots during colonization by closely related pathogenic and mutualistic fungi.</title>
        <authorList>
            <person name="Hacquard S."/>
            <person name="Kracher B."/>
            <person name="Hiruma K."/>
            <person name="Weinman A."/>
            <person name="Muench P."/>
            <person name="Garrido Oter R."/>
            <person name="Ver Loren van Themaat E."/>
            <person name="Dallerey J.-F."/>
            <person name="Damm U."/>
            <person name="Henrissat B."/>
            <person name="Lespinet O."/>
            <person name="Thon M."/>
            <person name="Kemen E."/>
            <person name="McHardy A.C."/>
            <person name="Schulze-Lefert P."/>
            <person name="O'Connell R.J."/>
        </authorList>
    </citation>
    <scope>NUCLEOTIDE SEQUENCE [LARGE SCALE GENOMIC DNA]</scope>
    <source>
        <strain evidence="2 3">MAFF 238704</strain>
    </source>
</reference>
<proteinExistence type="predicted"/>
<dbReference type="GO" id="GO:0016887">
    <property type="term" value="F:ATP hydrolysis activity"/>
    <property type="evidence" value="ECO:0007669"/>
    <property type="project" value="InterPro"/>
</dbReference>
<evidence type="ECO:0000313" key="3">
    <source>
        <dbReference type="Proteomes" id="UP000076584"/>
    </source>
</evidence>
<dbReference type="SUPFAM" id="SSF52540">
    <property type="entry name" value="P-loop containing nucleoside triphosphate hydrolases"/>
    <property type="match status" value="1"/>
</dbReference>
<keyword evidence="3" id="KW-1185">Reference proteome</keyword>
<dbReference type="GO" id="GO:0005524">
    <property type="term" value="F:ATP binding"/>
    <property type="evidence" value="ECO:0007669"/>
    <property type="project" value="InterPro"/>
</dbReference>
<comment type="caution">
    <text evidence="2">The sequence shown here is derived from an EMBL/GenBank/DDBJ whole genome shotgun (WGS) entry which is preliminary data.</text>
</comment>
<dbReference type="PANTHER" id="PTHR46411">
    <property type="entry name" value="FAMILY ATPASE, PUTATIVE-RELATED"/>
    <property type="match status" value="1"/>
</dbReference>
<sequence length="186" mass="21467">MVLEIVRRWECVLLIDEADVFLYLYKRGKTPVERNALVNVFLRRLEYLHGIVILTTNWQNDIDEAFKSRIHFKFHCPPLDAEARLKIWQNMLASVSNNMSDRSLTDGEMKHLAARPLDGREIKNAVSCAASIIRANQEPLSMSLIKDILEVLAEDQETEDRRMDIVSIDSTYHENRAKNVRRADGG</sequence>
<dbReference type="AlphaFoldDB" id="A0A167EK91"/>
<accession>A0A167EK91</accession>
<dbReference type="Pfam" id="PF00004">
    <property type="entry name" value="AAA"/>
    <property type="match status" value="1"/>
</dbReference>
<feature type="domain" description="ATPase AAA-type core" evidence="1">
    <location>
        <begin position="10"/>
        <end position="77"/>
    </location>
</feature>
<protein>
    <submittedName>
        <fullName evidence="2">Aaa family atpase</fullName>
    </submittedName>
</protein>
<dbReference type="PANTHER" id="PTHR46411:SF2">
    <property type="entry name" value="AAA+ ATPASE DOMAIN-CONTAINING PROTEIN"/>
    <property type="match status" value="1"/>
</dbReference>
<dbReference type="STRING" id="1573173.A0A167EK91"/>
<evidence type="ECO:0000259" key="1">
    <source>
        <dbReference type="Pfam" id="PF00004"/>
    </source>
</evidence>
<organism evidence="2 3">
    <name type="scientific">Colletotrichum incanum</name>
    <name type="common">Soybean anthracnose fungus</name>
    <dbReference type="NCBI Taxonomy" id="1573173"/>
    <lineage>
        <taxon>Eukaryota</taxon>
        <taxon>Fungi</taxon>
        <taxon>Dikarya</taxon>
        <taxon>Ascomycota</taxon>
        <taxon>Pezizomycotina</taxon>
        <taxon>Sordariomycetes</taxon>
        <taxon>Hypocreomycetidae</taxon>
        <taxon>Glomerellales</taxon>
        <taxon>Glomerellaceae</taxon>
        <taxon>Colletotrichum</taxon>
        <taxon>Colletotrichum spaethianum species complex</taxon>
    </lineage>
</organism>
<name>A0A167EK91_COLIC</name>
<dbReference type="Gene3D" id="3.40.50.300">
    <property type="entry name" value="P-loop containing nucleotide triphosphate hydrolases"/>
    <property type="match status" value="1"/>
</dbReference>
<dbReference type="EMBL" id="LFIW01000709">
    <property type="protein sequence ID" value="KZL85233.1"/>
    <property type="molecule type" value="Genomic_DNA"/>
</dbReference>